<keyword evidence="5" id="KW-1185">Reference proteome</keyword>
<dbReference type="RefSeq" id="WP_091414086.1">
    <property type="nucleotide sequence ID" value="NZ_LT629749.1"/>
</dbReference>
<dbReference type="Gene3D" id="2.160.10.10">
    <property type="entry name" value="Hexapeptide repeat proteins"/>
    <property type="match status" value="1"/>
</dbReference>
<gene>
    <name evidence="4" type="ORF">SAMN04488543_3267</name>
</gene>
<dbReference type="EMBL" id="LT629749">
    <property type="protein sequence ID" value="SDT19433.1"/>
    <property type="molecule type" value="Genomic_DNA"/>
</dbReference>
<evidence type="ECO:0000256" key="1">
    <source>
        <dbReference type="ARBA" id="ARBA00022679"/>
    </source>
</evidence>
<dbReference type="InterPro" id="IPR011004">
    <property type="entry name" value="Trimer_LpxA-like_sf"/>
</dbReference>
<evidence type="ECO:0000256" key="2">
    <source>
        <dbReference type="ARBA" id="ARBA00023315"/>
    </source>
</evidence>
<evidence type="ECO:0000313" key="5">
    <source>
        <dbReference type="Proteomes" id="UP000199092"/>
    </source>
</evidence>
<feature type="compositionally biased region" description="Polar residues" evidence="3">
    <location>
        <begin position="182"/>
        <end position="194"/>
    </location>
</feature>
<keyword evidence="1 4" id="KW-0808">Transferase</keyword>
<protein>
    <submittedName>
        <fullName evidence="4">Putative colanic acid biosynthesis acetyltransferase WcaB</fullName>
    </submittedName>
</protein>
<dbReference type="AlphaFoldDB" id="A0A1H1YDA6"/>
<dbReference type="STRING" id="546871.SAMN04488543_3267"/>
<feature type="region of interest" description="Disordered" evidence="3">
    <location>
        <begin position="174"/>
        <end position="194"/>
    </location>
</feature>
<dbReference type="PANTHER" id="PTHR42811">
    <property type="entry name" value="SERINE ACETYLTRANSFERASE"/>
    <property type="match status" value="1"/>
</dbReference>
<evidence type="ECO:0000256" key="3">
    <source>
        <dbReference type="SAM" id="MobiDB-lite"/>
    </source>
</evidence>
<accession>A0A1H1YDA6</accession>
<evidence type="ECO:0000313" key="4">
    <source>
        <dbReference type="EMBL" id="SDT19433.1"/>
    </source>
</evidence>
<organism evidence="4 5">
    <name type="scientific">Friedmanniella luteola</name>
    <dbReference type="NCBI Taxonomy" id="546871"/>
    <lineage>
        <taxon>Bacteria</taxon>
        <taxon>Bacillati</taxon>
        <taxon>Actinomycetota</taxon>
        <taxon>Actinomycetes</taxon>
        <taxon>Propionibacteriales</taxon>
        <taxon>Nocardioidaceae</taxon>
        <taxon>Friedmanniella</taxon>
    </lineage>
</organism>
<keyword evidence="2" id="KW-0012">Acyltransferase</keyword>
<name>A0A1H1YDA6_9ACTN</name>
<dbReference type="GO" id="GO:0016746">
    <property type="term" value="F:acyltransferase activity"/>
    <property type="evidence" value="ECO:0007669"/>
    <property type="project" value="UniProtKB-KW"/>
</dbReference>
<dbReference type="CDD" id="cd03354">
    <property type="entry name" value="LbH_SAT"/>
    <property type="match status" value="1"/>
</dbReference>
<dbReference type="OrthoDB" id="2643438at2"/>
<dbReference type="InterPro" id="IPR045304">
    <property type="entry name" value="LbH_SAT"/>
</dbReference>
<sequence length="194" mass="20956">MRNPQTGTARELRRWVFQDWEVNDGYRDSQLILAWFRLAQWSHRRWGATGRRLNVVYRLVTSLVCSVELPAELEVGPRLRVFHPHSIVLNPGVRLGADCVLRQNVTIGNVVRRDGSEKGVASAGDGVEFGAGAVVVGALHVGDRARVGALALVLADVPAGGVVVGNPARLVRVDEDHARGTGPSTTPASRQADS</sequence>
<proteinExistence type="predicted"/>
<dbReference type="SUPFAM" id="SSF51161">
    <property type="entry name" value="Trimeric LpxA-like enzymes"/>
    <property type="match status" value="1"/>
</dbReference>
<reference evidence="4 5" key="1">
    <citation type="submission" date="2016-10" db="EMBL/GenBank/DDBJ databases">
        <authorList>
            <person name="de Groot N.N."/>
        </authorList>
    </citation>
    <scope>NUCLEOTIDE SEQUENCE [LARGE SCALE GENOMIC DNA]</scope>
    <source>
        <strain evidence="4 5">DSM 21741</strain>
    </source>
</reference>
<dbReference type="Proteomes" id="UP000199092">
    <property type="component" value="Chromosome I"/>
</dbReference>